<dbReference type="PROSITE" id="PS51032">
    <property type="entry name" value="AP2_ERF"/>
    <property type="match status" value="1"/>
</dbReference>
<dbReference type="GO" id="GO:0003677">
    <property type="term" value="F:DNA binding"/>
    <property type="evidence" value="ECO:0007669"/>
    <property type="project" value="UniProtKB-KW"/>
</dbReference>
<dbReference type="PANTHER" id="PTHR31985">
    <property type="entry name" value="ETHYLENE-RESPONSIVE TRANSCRIPTION FACTOR ERF042-RELATED"/>
    <property type="match status" value="1"/>
</dbReference>
<dbReference type="InParanoid" id="A0A0P0VBD5"/>
<dbReference type="KEGG" id="osa:107276354"/>
<dbReference type="CDD" id="cd00018">
    <property type="entry name" value="AP2"/>
    <property type="match status" value="1"/>
</dbReference>
<keyword evidence="2" id="KW-0805">Transcription regulation</keyword>
<dbReference type="Gene3D" id="3.30.730.10">
    <property type="entry name" value="AP2/ERF domain"/>
    <property type="match status" value="1"/>
</dbReference>
<dbReference type="Pfam" id="PF00847">
    <property type="entry name" value="AP2"/>
    <property type="match status" value="1"/>
</dbReference>
<evidence type="ECO:0000256" key="7">
    <source>
        <dbReference type="ARBA" id="ARBA00024343"/>
    </source>
</evidence>
<dbReference type="eggNOG" id="ENOG502S3U7">
    <property type="taxonomic scope" value="Eukaryota"/>
</dbReference>
<sequence length="236" mass="25079">MADLPCIYIRVVRTLAFPTLANQIEGEIKSRTERDHGEVDLSSPEEAMSRAECGGGEEEERCRYRGVRRRRWGKWVSEIRVPGTRERLWLGSYATPEAAAVAHDTAVYFLRGGAGDGGGGGATLNFPERAAATYGGGAAVARLSPRSVQRVASDAGMAADAQLVAARDAAPAPAPATAYARPDHCAGATTARHDELARRGMYGAHAHAAGANARTSGERQLVCAEEISVDDMEILM</sequence>
<dbReference type="PRINTS" id="PR00367">
    <property type="entry name" value="ETHRSPELEMNT"/>
</dbReference>
<dbReference type="Gramene" id="Os01t0885900-00">
    <property type="protein sequence ID" value="Os01t0885900-00"/>
    <property type="gene ID" value="Os01g0885900"/>
</dbReference>
<comment type="subcellular location">
    <subcellularLocation>
        <location evidence="1">Nucleus</location>
    </subcellularLocation>
</comment>
<feature type="domain" description="AP2/ERF" evidence="9">
    <location>
        <begin position="63"/>
        <end position="127"/>
    </location>
</feature>
<dbReference type="SMART" id="SM00380">
    <property type="entry name" value="AP2"/>
    <property type="match status" value="1"/>
</dbReference>
<evidence type="ECO:0000256" key="6">
    <source>
        <dbReference type="ARBA" id="ARBA00023242"/>
    </source>
</evidence>
<dbReference type="InterPro" id="IPR036955">
    <property type="entry name" value="AP2/ERF_dom_sf"/>
</dbReference>
<keyword evidence="5" id="KW-0804">Transcription</keyword>
<dbReference type="InterPro" id="IPR016177">
    <property type="entry name" value="DNA-bd_dom_sf"/>
</dbReference>
<evidence type="ECO:0000256" key="5">
    <source>
        <dbReference type="ARBA" id="ARBA00023163"/>
    </source>
</evidence>
<reference evidence="10 11" key="2">
    <citation type="journal article" date="2013" name="Plant Cell Physiol.">
        <title>Rice Annotation Project Database (RAP-DB): an integrative and interactive database for rice genomics.</title>
        <authorList>
            <person name="Sakai H."/>
            <person name="Lee S.S."/>
            <person name="Tanaka T."/>
            <person name="Numa H."/>
            <person name="Kim J."/>
            <person name="Kawahara Y."/>
            <person name="Wakimoto H."/>
            <person name="Yang C.C."/>
            <person name="Iwamoto M."/>
            <person name="Abe T."/>
            <person name="Yamada Y."/>
            <person name="Muto A."/>
            <person name="Inokuchi H."/>
            <person name="Ikemura T."/>
            <person name="Matsumoto T."/>
            <person name="Sasaki T."/>
            <person name="Itoh T."/>
        </authorList>
    </citation>
    <scope>NUCLEOTIDE SEQUENCE [LARGE SCALE GENOMIC DNA]</scope>
    <source>
        <strain evidence="11">cv. Nipponbare</strain>
    </source>
</reference>
<gene>
    <name evidence="10" type="ordered locus">Os01g0885900</name>
    <name evidence="10" type="ORF">OSNPB_010885900</name>
</gene>
<keyword evidence="6" id="KW-0539">Nucleus</keyword>
<keyword evidence="11" id="KW-1185">Reference proteome</keyword>
<protein>
    <submittedName>
        <fullName evidence="10">Os01g0885900 protein</fullName>
    </submittedName>
</protein>
<evidence type="ECO:0000313" key="10">
    <source>
        <dbReference type="EMBL" id="BAS75608.1"/>
    </source>
</evidence>
<reference evidence="11" key="1">
    <citation type="journal article" date="2005" name="Nature">
        <title>The map-based sequence of the rice genome.</title>
        <authorList>
            <consortium name="International rice genome sequencing project (IRGSP)"/>
            <person name="Matsumoto T."/>
            <person name="Wu J."/>
            <person name="Kanamori H."/>
            <person name="Katayose Y."/>
            <person name="Fujisawa M."/>
            <person name="Namiki N."/>
            <person name="Mizuno H."/>
            <person name="Yamamoto K."/>
            <person name="Antonio B.A."/>
            <person name="Baba T."/>
            <person name="Sakata K."/>
            <person name="Nagamura Y."/>
            <person name="Aoki H."/>
            <person name="Arikawa K."/>
            <person name="Arita K."/>
            <person name="Bito T."/>
            <person name="Chiden Y."/>
            <person name="Fujitsuka N."/>
            <person name="Fukunaka R."/>
            <person name="Hamada M."/>
            <person name="Harada C."/>
            <person name="Hayashi A."/>
            <person name="Hijishita S."/>
            <person name="Honda M."/>
            <person name="Hosokawa S."/>
            <person name="Ichikawa Y."/>
            <person name="Idonuma A."/>
            <person name="Iijima M."/>
            <person name="Ikeda M."/>
            <person name="Ikeno M."/>
            <person name="Ito K."/>
            <person name="Ito S."/>
            <person name="Ito T."/>
            <person name="Ito Y."/>
            <person name="Ito Y."/>
            <person name="Iwabuchi A."/>
            <person name="Kamiya K."/>
            <person name="Karasawa W."/>
            <person name="Kurita K."/>
            <person name="Katagiri S."/>
            <person name="Kikuta A."/>
            <person name="Kobayashi H."/>
            <person name="Kobayashi N."/>
            <person name="Machita K."/>
            <person name="Maehara T."/>
            <person name="Masukawa M."/>
            <person name="Mizubayashi T."/>
            <person name="Mukai Y."/>
            <person name="Nagasaki H."/>
            <person name="Nagata Y."/>
            <person name="Naito S."/>
            <person name="Nakashima M."/>
            <person name="Nakama Y."/>
            <person name="Nakamichi Y."/>
            <person name="Nakamura M."/>
            <person name="Meguro A."/>
            <person name="Negishi M."/>
            <person name="Ohta I."/>
            <person name="Ohta T."/>
            <person name="Okamoto M."/>
            <person name="Ono N."/>
            <person name="Saji S."/>
            <person name="Sakaguchi M."/>
            <person name="Sakai K."/>
            <person name="Shibata M."/>
            <person name="Shimokawa T."/>
            <person name="Song J."/>
            <person name="Takazaki Y."/>
            <person name="Terasawa K."/>
            <person name="Tsugane M."/>
            <person name="Tsuji K."/>
            <person name="Ueda S."/>
            <person name="Waki K."/>
            <person name="Yamagata H."/>
            <person name="Yamamoto M."/>
            <person name="Yamamoto S."/>
            <person name="Yamane H."/>
            <person name="Yoshiki S."/>
            <person name="Yoshihara R."/>
            <person name="Yukawa K."/>
            <person name="Zhong H."/>
            <person name="Yano M."/>
            <person name="Yuan Q."/>
            <person name="Ouyang S."/>
            <person name="Liu J."/>
            <person name="Jones K.M."/>
            <person name="Gansberger K."/>
            <person name="Moffat K."/>
            <person name="Hill J."/>
            <person name="Bera J."/>
            <person name="Fadrosh D."/>
            <person name="Jin S."/>
            <person name="Johri S."/>
            <person name="Kim M."/>
            <person name="Overton L."/>
            <person name="Reardon M."/>
            <person name="Tsitrin T."/>
            <person name="Vuong H."/>
            <person name="Weaver B."/>
            <person name="Ciecko A."/>
            <person name="Tallon L."/>
            <person name="Jackson J."/>
            <person name="Pai G."/>
            <person name="Aken S.V."/>
            <person name="Utterback T."/>
            <person name="Reidmuller S."/>
            <person name="Feldblyum T."/>
            <person name="Hsiao J."/>
            <person name="Zismann V."/>
            <person name="Iobst S."/>
            <person name="de Vazeille A.R."/>
            <person name="Buell C.R."/>
            <person name="Ying K."/>
            <person name="Li Y."/>
            <person name="Lu T."/>
            <person name="Huang Y."/>
            <person name="Zhao Q."/>
            <person name="Feng Q."/>
            <person name="Zhang L."/>
            <person name="Zhu J."/>
            <person name="Weng Q."/>
            <person name="Mu J."/>
            <person name="Lu Y."/>
            <person name="Fan D."/>
            <person name="Liu Y."/>
            <person name="Guan J."/>
            <person name="Zhang Y."/>
            <person name="Yu S."/>
            <person name="Liu X."/>
            <person name="Zhang Y."/>
            <person name="Hong G."/>
            <person name="Han B."/>
            <person name="Choisne N."/>
            <person name="Demange N."/>
            <person name="Orjeda G."/>
            <person name="Samain S."/>
            <person name="Cattolico L."/>
            <person name="Pelletier E."/>
            <person name="Couloux A."/>
            <person name="Segurens B."/>
            <person name="Wincker P."/>
            <person name="D'Hont A."/>
            <person name="Scarpelli C."/>
            <person name="Weissenbach J."/>
            <person name="Salanoubat M."/>
            <person name="Quetier F."/>
            <person name="Yu Y."/>
            <person name="Kim H.R."/>
            <person name="Rambo T."/>
            <person name="Currie J."/>
            <person name="Collura K."/>
            <person name="Luo M."/>
            <person name="Yang T."/>
            <person name="Ammiraju J.S.S."/>
            <person name="Engler F."/>
            <person name="Soderlund C."/>
            <person name="Wing R.A."/>
            <person name="Palmer L.E."/>
            <person name="de la Bastide M."/>
            <person name="Spiegel L."/>
            <person name="Nascimento L."/>
            <person name="Zutavern T."/>
            <person name="O'Shaughnessy A."/>
            <person name="Dike S."/>
            <person name="Dedhia N."/>
            <person name="Preston R."/>
            <person name="Balija V."/>
            <person name="McCombie W.R."/>
            <person name="Chow T."/>
            <person name="Chen H."/>
            <person name="Chung M."/>
            <person name="Chen C."/>
            <person name="Shaw J."/>
            <person name="Wu H."/>
            <person name="Hsiao K."/>
            <person name="Chao Y."/>
            <person name="Chu M."/>
            <person name="Cheng C."/>
            <person name="Hour A."/>
            <person name="Lee P."/>
            <person name="Lin S."/>
            <person name="Lin Y."/>
            <person name="Liou J."/>
            <person name="Liu S."/>
            <person name="Hsing Y."/>
            <person name="Raghuvanshi S."/>
            <person name="Mohanty A."/>
            <person name="Bharti A.K."/>
            <person name="Gaur A."/>
            <person name="Gupta V."/>
            <person name="Kumar D."/>
            <person name="Ravi V."/>
            <person name="Vij S."/>
            <person name="Kapur A."/>
            <person name="Khurana P."/>
            <person name="Khurana P."/>
            <person name="Khurana J.P."/>
            <person name="Tyagi A.K."/>
            <person name="Gaikwad K."/>
            <person name="Singh A."/>
            <person name="Dalal V."/>
            <person name="Srivastava S."/>
            <person name="Dixit A."/>
            <person name="Pal A.K."/>
            <person name="Ghazi I.A."/>
            <person name="Yadav M."/>
            <person name="Pandit A."/>
            <person name="Bhargava A."/>
            <person name="Sureshbabu K."/>
            <person name="Batra K."/>
            <person name="Sharma T.R."/>
            <person name="Mohapatra T."/>
            <person name="Singh N.K."/>
            <person name="Messing J."/>
            <person name="Nelson A.B."/>
            <person name="Fuks G."/>
            <person name="Kavchok S."/>
            <person name="Keizer G."/>
            <person name="Linton E."/>
            <person name="Llaca V."/>
            <person name="Song R."/>
            <person name="Tanyolac B."/>
            <person name="Young S."/>
            <person name="Ho-Il K."/>
            <person name="Hahn J.H."/>
            <person name="Sangsakoo G."/>
            <person name="Vanavichit A."/>
            <person name="de Mattos Luiz.A.T."/>
            <person name="Zimmer P.D."/>
            <person name="Malone G."/>
            <person name="Dellagostin O."/>
            <person name="de Oliveira A.C."/>
            <person name="Bevan M."/>
            <person name="Bancroft I."/>
            <person name="Minx P."/>
            <person name="Cordum H."/>
            <person name="Wilson R."/>
            <person name="Cheng Z."/>
            <person name="Jin W."/>
            <person name="Jiang J."/>
            <person name="Leong S.A."/>
            <person name="Iwama H."/>
            <person name="Gojobori T."/>
            <person name="Itoh T."/>
            <person name="Niimura Y."/>
            <person name="Fujii Y."/>
            <person name="Habara T."/>
            <person name="Sakai H."/>
            <person name="Sato Y."/>
            <person name="Wilson G."/>
            <person name="Kumar K."/>
            <person name="McCouch S."/>
            <person name="Juretic N."/>
            <person name="Hoen D."/>
            <person name="Wright S."/>
            <person name="Bruskiewich R."/>
            <person name="Bureau T."/>
            <person name="Miyao A."/>
            <person name="Hirochika H."/>
            <person name="Nishikawa T."/>
            <person name="Kadowaki K."/>
            <person name="Sugiura M."/>
            <person name="Burr B."/>
            <person name="Sasaki T."/>
        </authorList>
    </citation>
    <scope>NUCLEOTIDE SEQUENCE [LARGE SCALE GENOMIC DNA]</scope>
    <source>
        <strain evidence="11">cv. Nipponbare</strain>
    </source>
</reference>
<dbReference type="SUPFAM" id="SSF54171">
    <property type="entry name" value="DNA-binding domain"/>
    <property type="match status" value="1"/>
</dbReference>
<dbReference type="FunCoup" id="A0A0P0VBD5">
    <property type="interactions" value="1655"/>
</dbReference>
<dbReference type="AlphaFoldDB" id="A0A0P0VBD5"/>
<dbReference type="EMBL" id="AP014957">
    <property type="protein sequence ID" value="BAS75608.1"/>
    <property type="molecule type" value="Genomic_DNA"/>
</dbReference>
<evidence type="ECO:0000256" key="4">
    <source>
        <dbReference type="ARBA" id="ARBA00023159"/>
    </source>
</evidence>
<dbReference type="OMA" id="HCAGATT"/>
<dbReference type="Proteomes" id="UP000059680">
    <property type="component" value="Chromosome 1"/>
</dbReference>
<evidence type="ECO:0000256" key="2">
    <source>
        <dbReference type="ARBA" id="ARBA00023015"/>
    </source>
</evidence>
<feature type="compositionally biased region" description="Basic and acidic residues" evidence="8">
    <location>
        <begin position="29"/>
        <end position="39"/>
    </location>
</feature>
<dbReference type="GO" id="GO:0003700">
    <property type="term" value="F:DNA-binding transcription factor activity"/>
    <property type="evidence" value="ECO:0007669"/>
    <property type="project" value="InterPro"/>
</dbReference>
<accession>A0A0P0VBD5</accession>
<reference evidence="10 11" key="3">
    <citation type="journal article" date="2013" name="Rice">
        <title>Improvement of the Oryza sativa Nipponbare reference genome using next generation sequence and optical map data.</title>
        <authorList>
            <person name="Kawahara Y."/>
            <person name="de la Bastide M."/>
            <person name="Hamilton J.P."/>
            <person name="Kanamori H."/>
            <person name="McCombie W.R."/>
            <person name="Ouyang S."/>
            <person name="Schwartz D.C."/>
            <person name="Tanaka T."/>
            <person name="Wu J."/>
            <person name="Zhou S."/>
            <person name="Childs K.L."/>
            <person name="Davidson R.M."/>
            <person name="Lin H."/>
            <person name="Quesada-Ocampo L."/>
            <person name="Vaillancourt B."/>
            <person name="Sakai H."/>
            <person name="Lee S.S."/>
            <person name="Kim J."/>
            <person name="Numa H."/>
            <person name="Itoh T."/>
            <person name="Buell C.R."/>
            <person name="Matsumoto T."/>
        </authorList>
    </citation>
    <scope>NUCLEOTIDE SEQUENCE [LARGE SCALE GENOMIC DNA]</scope>
    <source>
        <strain evidence="11">cv. Nipponbare</strain>
    </source>
</reference>
<evidence type="ECO:0000256" key="8">
    <source>
        <dbReference type="SAM" id="MobiDB-lite"/>
    </source>
</evidence>
<evidence type="ECO:0000256" key="3">
    <source>
        <dbReference type="ARBA" id="ARBA00023125"/>
    </source>
</evidence>
<organism evidence="10 11">
    <name type="scientific">Oryza sativa subsp. japonica</name>
    <name type="common">Rice</name>
    <dbReference type="NCBI Taxonomy" id="39947"/>
    <lineage>
        <taxon>Eukaryota</taxon>
        <taxon>Viridiplantae</taxon>
        <taxon>Streptophyta</taxon>
        <taxon>Embryophyta</taxon>
        <taxon>Tracheophyta</taxon>
        <taxon>Spermatophyta</taxon>
        <taxon>Magnoliopsida</taxon>
        <taxon>Liliopsida</taxon>
        <taxon>Poales</taxon>
        <taxon>Poaceae</taxon>
        <taxon>BOP clade</taxon>
        <taxon>Oryzoideae</taxon>
        <taxon>Oryzeae</taxon>
        <taxon>Oryzinae</taxon>
        <taxon>Oryza</taxon>
        <taxon>Oryza sativa</taxon>
    </lineage>
</organism>
<dbReference type="PaxDb" id="39947-A0A0P0VBD5"/>
<feature type="region of interest" description="Disordered" evidence="8">
    <location>
        <begin position="29"/>
        <end position="54"/>
    </location>
</feature>
<evidence type="ECO:0000259" key="9">
    <source>
        <dbReference type="PROSITE" id="PS51032"/>
    </source>
</evidence>
<dbReference type="PANTHER" id="PTHR31985:SF45">
    <property type="entry name" value="ETHYLENE-RESPONSIVE TRANSCRIPTION FACTOR ERF020"/>
    <property type="match status" value="1"/>
</dbReference>
<dbReference type="GO" id="GO:0005634">
    <property type="term" value="C:nucleus"/>
    <property type="evidence" value="ECO:0007669"/>
    <property type="project" value="UniProtKB-SubCell"/>
</dbReference>
<dbReference type="InterPro" id="IPR051032">
    <property type="entry name" value="AP2/ERF_TF_ERF_subfamily"/>
</dbReference>
<dbReference type="SMR" id="A0A0P0VBD5"/>
<evidence type="ECO:0000313" key="11">
    <source>
        <dbReference type="Proteomes" id="UP000059680"/>
    </source>
</evidence>
<proteinExistence type="inferred from homology"/>
<name>A0A0P0VBD5_ORYSJ</name>
<dbReference type="InterPro" id="IPR001471">
    <property type="entry name" value="AP2/ERF_dom"/>
</dbReference>
<keyword evidence="3" id="KW-0238">DNA-binding</keyword>
<comment type="similarity">
    <text evidence="7">Belongs to the AP2/ERF transcription factor family. ERF subfamily.</text>
</comment>
<keyword evidence="4" id="KW-0010">Activator</keyword>
<evidence type="ECO:0000256" key="1">
    <source>
        <dbReference type="ARBA" id="ARBA00004123"/>
    </source>
</evidence>
<dbReference type="OrthoDB" id="1849108at2759"/>